<dbReference type="RefSeq" id="WP_109903894.1">
    <property type="nucleotide sequence ID" value="NZ_QGLE01000003.1"/>
</dbReference>
<evidence type="ECO:0000313" key="2">
    <source>
        <dbReference type="Proteomes" id="UP000245461"/>
    </source>
</evidence>
<name>A0A317EDW5_9PROT</name>
<dbReference type="EMBL" id="QGLE01000003">
    <property type="protein sequence ID" value="PWR24454.1"/>
    <property type="molecule type" value="Genomic_DNA"/>
</dbReference>
<comment type="caution">
    <text evidence="1">The sequence shown here is derived from an EMBL/GenBank/DDBJ whole genome shotgun (WGS) entry which is preliminary data.</text>
</comment>
<keyword evidence="2" id="KW-1185">Reference proteome</keyword>
<reference evidence="1 2" key="1">
    <citation type="submission" date="2018-05" db="EMBL/GenBank/DDBJ databases">
        <title>Zavarzinia sp. HR-AS.</title>
        <authorList>
            <person name="Lee Y."/>
            <person name="Jeon C.O."/>
        </authorList>
    </citation>
    <scope>NUCLEOTIDE SEQUENCE [LARGE SCALE GENOMIC DNA]</scope>
    <source>
        <strain evidence="1 2">HR-AS</strain>
    </source>
</reference>
<evidence type="ECO:0008006" key="3">
    <source>
        <dbReference type="Google" id="ProtNLM"/>
    </source>
</evidence>
<gene>
    <name evidence="1" type="ORF">DKG74_06510</name>
</gene>
<dbReference type="AlphaFoldDB" id="A0A317EDW5"/>
<protein>
    <recommendedName>
        <fullName evidence="3">DUF1127 domain-containing protein</fullName>
    </recommendedName>
</protein>
<organism evidence="1 2">
    <name type="scientific">Zavarzinia aquatilis</name>
    <dbReference type="NCBI Taxonomy" id="2211142"/>
    <lineage>
        <taxon>Bacteria</taxon>
        <taxon>Pseudomonadati</taxon>
        <taxon>Pseudomonadota</taxon>
        <taxon>Alphaproteobacteria</taxon>
        <taxon>Rhodospirillales</taxon>
        <taxon>Zavarziniaceae</taxon>
        <taxon>Zavarzinia</taxon>
    </lineage>
</organism>
<sequence>MVNIAHNNACCAEIPPVGLLARVGAAIARYRARAAHRRAMAGLLVADPRLLKDIGLDRATVTGHYMDPEAAFRARSRD</sequence>
<proteinExistence type="predicted"/>
<evidence type="ECO:0000313" key="1">
    <source>
        <dbReference type="EMBL" id="PWR24454.1"/>
    </source>
</evidence>
<dbReference type="Proteomes" id="UP000245461">
    <property type="component" value="Unassembled WGS sequence"/>
</dbReference>
<accession>A0A317EDW5</accession>